<evidence type="ECO:0008006" key="3">
    <source>
        <dbReference type="Google" id="ProtNLM"/>
    </source>
</evidence>
<dbReference type="AlphaFoldDB" id="X0X4W9"/>
<proteinExistence type="predicted"/>
<dbReference type="Pfam" id="PF02515">
    <property type="entry name" value="CoA_transf_3"/>
    <property type="match status" value="1"/>
</dbReference>
<accession>X0X4W9</accession>
<dbReference type="Gene3D" id="3.40.50.10540">
    <property type="entry name" value="Crotonobetainyl-coa:carnitine coa-transferase, domain 1"/>
    <property type="match status" value="1"/>
</dbReference>
<dbReference type="InterPro" id="IPR003673">
    <property type="entry name" value="CoA-Trfase_fam_III"/>
</dbReference>
<dbReference type="InterPro" id="IPR044855">
    <property type="entry name" value="CoA-Trfase_III_dom3_sf"/>
</dbReference>
<evidence type="ECO:0000313" key="2">
    <source>
        <dbReference type="EMBL" id="GAG30442.1"/>
    </source>
</evidence>
<dbReference type="PANTHER" id="PTHR48207:SF3">
    <property type="entry name" value="SUCCINATE--HYDROXYMETHYLGLUTARATE COA-TRANSFERASE"/>
    <property type="match status" value="1"/>
</dbReference>
<gene>
    <name evidence="2" type="ORF">S01H1_68215</name>
</gene>
<protein>
    <recommendedName>
        <fullName evidence="3">Formyl-CoA transferase</fullName>
    </recommendedName>
</protein>
<keyword evidence="1" id="KW-0808">Transferase</keyword>
<feature type="non-terminal residue" evidence="2">
    <location>
        <position position="248"/>
    </location>
</feature>
<evidence type="ECO:0000256" key="1">
    <source>
        <dbReference type="ARBA" id="ARBA00022679"/>
    </source>
</evidence>
<comment type="caution">
    <text evidence="2">The sequence shown here is derived from an EMBL/GenBank/DDBJ whole genome shotgun (WGS) entry which is preliminary data.</text>
</comment>
<feature type="non-terminal residue" evidence="2">
    <location>
        <position position="1"/>
    </location>
</feature>
<sequence>AGAYSTTGSVGGPPLNPGPQIGDTGAGIHMAVAILAALRYRYETGKGQAIDMAMTDNVINMQRSPFLYTLNTGKPVPRSGSGSPLGTSPWNVYKCKGDDPNDYVFACAPRDHNFTAMMKVIGREDLATMNWRVRQSPEMIPVLHDAIEAWTKSKTKKEAFKIFAEAGVPSAPVLDTVEILNDPHFIQRGIITEVVHPQRGKHKMIGCPVKMSMSPVEVRSAPTLGQHNEEIYKELLGLSVDELSQLKA</sequence>
<dbReference type="InterPro" id="IPR023606">
    <property type="entry name" value="CoA-Trfase_III_dom_1_sf"/>
</dbReference>
<name>X0X4W9_9ZZZZ</name>
<reference evidence="2" key="1">
    <citation type="journal article" date="2014" name="Front. Microbiol.">
        <title>High frequency of phylogenetically diverse reductive dehalogenase-homologous genes in deep subseafloor sedimentary metagenomes.</title>
        <authorList>
            <person name="Kawai M."/>
            <person name="Futagami T."/>
            <person name="Toyoda A."/>
            <person name="Takaki Y."/>
            <person name="Nishi S."/>
            <person name="Hori S."/>
            <person name="Arai W."/>
            <person name="Tsubouchi T."/>
            <person name="Morono Y."/>
            <person name="Uchiyama I."/>
            <person name="Ito T."/>
            <person name="Fujiyama A."/>
            <person name="Inagaki F."/>
            <person name="Takami H."/>
        </authorList>
    </citation>
    <scope>NUCLEOTIDE SEQUENCE</scope>
    <source>
        <strain evidence="2">Expedition CK06-06</strain>
    </source>
</reference>
<dbReference type="GO" id="GO:0008410">
    <property type="term" value="F:CoA-transferase activity"/>
    <property type="evidence" value="ECO:0007669"/>
    <property type="project" value="TreeGrafter"/>
</dbReference>
<dbReference type="PANTHER" id="PTHR48207">
    <property type="entry name" value="SUCCINATE--HYDROXYMETHYLGLUTARATE COA-TRANSFERASE"/>
    <property type="match status" value="1"/>
</dbReference>
<dbReference type="EMBL" id="BARS01045230">
    <property type="protein sequence ID" value="GAG30442.1"/>
    <property type="molecule type" value="Genomic_DNA"/>
</dbReference>
<dbReference type="InterPro" id="IPR050483">
    <property type="entry name" value="CoA-transferase_III_domain"/>
</dbReference>
<dbReference type="SUPFAM" id="SSF89796">
    <property type="entry name" value="CoA-transferase family III (CaiB/BaiF)"/>
    <property type="match status" value="1"/>
</dbReference>
<organism evidence="2">
    <name type="scientific">marine sediment metagenome</name>
    <dbReference type="NCBI Taxonomy" id="412755"/>
    <lineage>
        <taxon>unclassified sequences</taxon>
        <taxon>metagenomes</taxon>
        <taxon>ecological metagenomes</taxon>
    </lineage>
</organism>
<dbReference type="Gene3D" id="3.30.1540.10">
    <property type="entry name" value="formyl-coa transferase, domain 3"/>
    <property type="match status" value="1"/>
</dbReference>